<organism evidence="1 2">
    <name type="scientific">Colletotrichum paranaense</name>
    <dbReference type="NCBI Taxonomy" id="1914294"/>
    <lineage>
        <taxon>Eukaryota</taxon>
        <taxon>Fungi</taxon>
        <taxon>Dikarya</taxon>
        <taxon>Ascomycota</taxon>
        <taxon>Pezizomycotina</taxon>
        <taxon>Sordariomycetes</taxon>
        <taxon>Hypocreomycetidae</taxon>
        <taxon>Glomerellales</taxon>
        <taxon>Glomerellaceae</taxon>
        <taxon>Colletotrichum</taxon>
        <taxon>Colletotrichum acutatum species complex</taxon>
    </lineage>
</organism>
<comment type="caution">
    <text evidence="1">The sequence shown here is derived from an EMBL/GenBank/DDBJ whole genome shotgun (WGS) entry which is preliminary data.</text>
</comment>
<evidence type="ECO:0000313" key="1">
    <source>
        <dbReference type="EMBL" id="KAK1545362.1"/>
    </source>
</evidence>
<reference evidence="1 2" key="1">
    <citation type="submission" date="2016-10" db="EMBL/GenBank/DDBJ databases">
        <title>The genome sequence of Colletotrichum fioriniae PJ7.</title>
        <authorList>
            <person name="Baroncelli R."/>
        </authorList>
    </citation>
    <scope>NUCLEOTIDE SEQUENCE [LARGE SCALE GENOMIC DNA]</scope>
    <source>
        <strain evidence="1 2">IMI 384185</strain>
    </source>
</reference>
<evidence type="ECO:0000313" key="2">
    <source>
        <dbReference type="Proteomes" id="UP001241169"/>
    </source>
</evidence>
<accession>A0ABQ9T240</accession>
<dbReference type="Proteomes" id="UP001241169">
    <property type="component" value="Unassembled WGS sequence"/>
</dbReference>
<sequence>MEPEDSRKPSAKFLPAHFPSISSQVSIESSLARRQGEQGKLLPLGIGKRESRCPVGQSRLHWIHDAGKSKYSAVRRRSRVPILPPHAAATYFQDLSPTIRRPSSTNATIHHDIERTRLALDAWSPPYETQMQGTPRDAACLRTRGTTSAFTPHSPSSSPCTTPLHPHHTLTILGIPPRPVTAVRTHVAPILALSIDIILDVHLTCKPGRDNATILRMNVTLVPGQRFERDSGLARLVEVCGALVPASKHSCQDSIPERCDTADMPHSILHLWGQGACVNSTAVSSRPDHRSIRPGLAIWDVRGNRRERSLHRYNSAYAKASLCSDGMLVGFRLCGPTATSTNRKLI</sequence>
<gene>
    <name evidence="1" type="ORF">CPAR01_02864</name>
</gene>
<name>A0ABQ9T240_9PEZI</name>
<keyword evidence="2" id="KW-1185">Reference proteome</keyword>
<dbReference type="EMBL" id="MOPA01000002">
    <property type="protein sequence ID" value="KAK1545362.1"/>
    <property type="molecule type" value="Genomic_DNA"/>
</dbReference>
<protein>
    <submittedName>
        <fullName evidence="1">Uncharacterized protein</fullName>
    </submittedName>
</protein>
<proteinExistence type="predicted"/>
<dbReference type="RefSeq" id="XP_060354479.1">
    <property type="nucleotide sequence ID" value="XM_060487151.1"/>
</dbReference>
<dbReference type="GeneID" id="85371050"/>